<reference evidence="2 3" key="1">
    <citation type="submission" date="2024-10" db="EMBL/GenBank/DDBJ databases">
        <authorList>
            <person name="Kim D."/>
        </authorList>
    </citation>
    <scope>NUCLEOTIDE SEQUENCE [LARGE SCALE GENOMIC DNA]</scope>
    <source>
        <strain evidence="2">Taebaek</strain>
    </source>
</reference>
<proteinExistence type="predicted"/>
<dbReference type="PANTHER" id="PTHR10306:SF17">
    <property type="entry name" value="MARVEL DOMAIN-CONTAINING PROTEIN"/>
    <property type="match status" value="1"/>
</dbReference>
<feature type="transmembrane region" description="Helical" evidence="1">
    <location>
        <begin position="128"/>
        <end position="150"/>
    </location>
</feature>
<feature type="transmembrane region" description="Helical" evidence="1">
    <location>
        <begin position="20"/>
        <end position="42"/>
    </location>
</feature>
<dbReference type="InterPro" id="IPR001285">
    <property type="entry name" value="Synaptophysin/porin"/>
</dbReference>
<name>A0ABD2K7V6_HETSC</name>
<keyword evidence="1" id="KW-0812">Transmembrane</keyword>
<dbReference type="AlphaFoldDB" id="A0ABD2K7V6"/>
<feature type="transmembrane region" description="Helical" evidence="1">
    <location>
        <begin position="94"/>
        <end position="116"/>
    </location>
</feature>
<protein>
    <recommendedName>
        <fullName evidence="4">MARVEL domain-containing protein</fullName>
    </recommendedName>
</protein>
<feature type="transmembrane region" description="Helical" evidence="1">
    <location>
        <begin position="194"/>
        <end position="216"/>
    </location>
</feature>
<keyword evidence="1" id="KW-0472">Membrane</keyword>
<organism evidence="2 3">
    <name type="scientific">Heterodera schachtii</name>
    <name type="common">Sugarbeet cyst nematode worm</name>
    <name type="synonym">Tylenchus schachtii</name>
    <dbReference type="NCBI Taxonomy" id="97005"/>
    <lineage>
        <taxon>Eukaryota</taxon>
        <taxon>Metazoa</taxon>
        <taxon>Ecdysozoa</taxon>
        <taxon>Nematoda</taxon>
        <taxon>Chromadorea</taxon>
        <taxon>Rhabditida</taxon>
        <taxon>Tylenchina</taxon>
        <taxon>Tylenchomorpha</taxon>
        <taxon>Tylenchoidea</taxon>
        <taxon>Heteroderidae</taxon>
        <taxon>Heteroderinae</taxon>
        <taxon>Heterodera</taxon>
    </lineage>
</organism>
<dbReference type="EMBL" id="JBICCN010000042">
    <property type="protein sequence ID" value="KAL3098977.1"/>
    <property type="molecule type" value="Genomic_DNA"/>
</dbReference>
<evidence type="ECO:0000313" key="2">
    <source>
        <dbReference type="EMBL" id="KAL3098977.1"/>
    </source>
</evidence>
<dbReference type="PANTHER" id="PTHR10306">
    <property type="entry name" value="SYNAPTOPHYSIN"/>
    <property type="match status" value="1"/>
</dbReference>
<keyword evidence="1" id="KW-1133">Transmembrane helix</keyword>
<evidence type="ECO:0000256" key="1">
    <source>
        <dbReference type="SAM" id="Phobius"/>
    </source>
</evidence>
<evidence type="ECO:0008006" key="4">
    <source>
        <dbReference type="Google" id="ProtNLM"/>
    </source>
</evidence>
<sequence length="244" mass="27449">MPPNSSPLERVFRRVDFEQLQMPLGFIRLMEAAFCVLSLIAFRAWNFHLSIFCPNKASHHVEFGSLDIDTLSVSRCNKTETLLFDPNFGAGADFVAYLIPLSLFVTVTGLLFYLLCYSHYTSDDRVPVLDLILTVLLTVGWMIGTLSFSLSARAISEATTEENVNKTMVAHGICDGVKSGDECRWESHATHAPLSAVTLAGVGLFILFASNIWFIYKETPFFRERQARRNTHNNLPTNEPYTLE</sequence>
<comment type="caution">
    <text evidence="2">The sequence shown here is derived from an EMBL/GenBank/DDBJ whole genome shotgun (WGS) entry which is preliminary data.</text>
</comment>
<accession>A0ABD2K7V6</accession>
<evidence type="ECO:0000313" key="3">
    <source>
        <dbReference type="Proteomes" id="UP001620645"/>
    </source>
</evidence>
<keyword evidence="3" id="KW-1185">Reference proteome</keyword>
<gene>
    <name evidence="2" type="ORF">niasHS_000965</name>
</gene>
<dbReference type="Proteomes" id="UP001620645">
    <property type="component" value="Unassembled WGS sequence"/>
</dbReference>